<keyword evidence="7 8" id="KW-0998">Cell outer membrane</keyword>
<dbReference type="EMBL" id="CP018221">
    <property type="protein sequence ID" value="API60792.1"/>
    <property type="molecule type" value="Genomic_DNA"/>
</dbReference>
<gene>
    <name evidence="13" type="ORF">BSL82_17145</name>
</gene>
<protein>
    <recommendedName>
        <fullName evidence="15">Ligand-gated channel protein</fullName>
    </recommendedName>
</protein>
<evidence type="ECO:0000256" key="3">
    <source>
        <dbReference type="ARBA" id="ARBA00022452"/>
    </source>
</evidence>
<dbReference type="Pfam" id="PF07715">
    <property type="entry name" value="Plug"/>
    <property type="match status" value="1"/>
</dbReference>
<organism evidence="13 14">
    <name type="scientific">Tardibacter chloracetimidivorans</name>
    <dbReference type="NCBI Taxonomy" id="1921510"/>
    <lineage>
        <taxon>Bacteria</taxon>
        <taxon>Pseudomonadati</taxon>
        <taxon>Pseudomonadota</taxon>
        <taxon>Alphaproteobacteria</taxon>
        <taxon>Sphingomonadales</taxon>
        <taxon>Sphingomonadaceae</taxon>
        <taxon>Tardibacter</taxon>
    </lineage>
</organism>
<dbReference type="InterPro" id="IPR037066">
    <property type="entry name" value="Plug_dom_sf"/>
</dbReference>
<dbReference type="PROSITE" id="PS52016">
    <property type="entry name" value="TONB_DEPENDENT_REC_3"/>
    <property type="match status" value="1"/>
</dbReference>
<evidence type="ECO:0000313" key="14">
    <source>
        <dbReference type="Proteomes" id="UP000182063"/>
    </source>
</evidence>
<dbReference type="Gene3D" id="2.40.170.20">
    <property type="entry name" value="TonB-dependent receptor, beta-barrel domain"/>
    <property type="match status" value="1"/>
</dbReference>
<dbReference type="GO" id="GO:0009279">
    <property type="term" value="C:cell outer membrane"/>
    <property type="evidence" value="ECO:0007669"/>
    <property type="project" value="UniProtKB-SubCell"/>
</dbReference>
<evidence type="ECO:0000256" key="5">
    <source>
        <dbReference type="ARBA" id="ARBA00023077"/>
    </source>
</evidence>
<proteinExistence type="inferred from homology"/>
<evidence type="ECO:0000256" key="7">
    <source>
        <dbReference type="ARBA" id="ARBA00023237"/>
    </source>
</evidence>
<keyword evidence="3 8" id="KW-1134">Transmembrane beta strand</keyword>
<comment type="similarity">
    <text evidence="8 9">Belongs to the TonB-dependent receptor family.</text>
</comment>
<evidence type="ECO:0000256" key="6">
    <source>
        <dbReference type="ARBA" id="ARBA00023136"/>
    </source>
</evidence>
<dbReference type="GO" id="GO:0044718">
    <property type="term" value="P:siderophore transmembrane transport"/>
    <property type="evidence" value="ECO:0007669"/>
    <property type="project" value="TreeGrafter"/>
</dbReference>
<accession>A0A1L3ZYU4</accession>
<dbReference type="SUPFAM" id="SSF56935">
    <property type="entry name" value="Porins"/>
    <property type="match status" value="1"/>
</dbReference>
<dbReference type="InterPro" id="IPR000531">
    <property type="entry name" value="Beta-barrel_TonB"/>
</dbReference>
<feature type="domain" description="TonB-dependent receptor-like beta-barrel" evidence="11">
    <location>
        <begin position="207"/>
        <end position="628"/>
    </location>
</feature>
<dbReference type="Pfam" id="PF00593">
    <property type="entry name" value="TonB_dep_Rec_b-barrel"/>
    <property type="match status" value="1"/>
</dbReference>
<keyword evidence="10" id="KW-0732">Signal</keyword>
<feature type="signal peptide" evidence="10">
    <location>
        <begin position="1"/>
        <end position="23"/>
    </location>
</feature>
<evidence type="ECO:0000256" key="8">
    <source>
        <dbReference type="PROSITE-ProRule" id="PRU01360"/>
    </source>
</evidence>
<keyword evidence="2 8" id="KW-0813">Transport</keyword>
<feature type="chain" id="PRO_5012205269" description="Ligand-gated channel protein" evidence="10">
    <location>
        <begin position="24"/>
        <end position="666"/>
    </location>
</feature>
<feature type="domain" description="TonB-dependent receptor plug" evidence="12">
    <location>
        <begin position="49"/>
        <end position="158"/>
    </location>
</feature>
<evidence type="ECO:0000259" key="12">
    <source>
        <dbReference type="Pfam" id="PF07715"/>
    </source>
</evidence>
<evidence type="ECO:0000256" key="10">
    <source>
        <dbReference type="SAM" id="SignalP"/>
    </source>
</evidence>
<dbReference type="InterPro" id="IPR012910">
    <property type="entry name" value="Plug_dom"/>
</dbReference>
<dbReference type="STRING" id="1921510.BSL82_17145"/>
<evidence type="ECO:0008006" key="15">
    <source>
        <dbReference type="Google" id="ProtNLM"/>
    </source>
</evidence>
<dbReference type="AlphaFoldDB" id="A0A1L3ZYU4"/>
<dbReference type="PANTHER" id="PTHR30069">
    <property type="entry name" value="TONB-DEPENDENT OUTER MEMBRANE RECEPTOR"/>
    <property type="match status" value="1"/>
</dbReference>
<keyword evidence="4 8" id="KW-0812">Transmembrane</keyword>
<evidence type="ECO:0000256" key="2">
    <source>
        <dbReference type="ARBA" id="ARBA00022448"/>
    </source>
</evidence>
<evidence type="ECO:0000256" key="1">
    <source>
        <dbReference type="ARBA" id="ARBA00004571"/>
    </source>
</evidence>
<dbReference type="KEGG" id="sphj:BSL82_17145"/>
<evidence type="ECO:0000313" key="13">
    <source>
        <dbReference type="EMBL" id="API60792.1"/>
    </source>
</evidence>
<sequence>MNMRSAALSCACLAGFCAPAANAIEAAPIIVDATELATVPPPEVAAAAIRRTPGGVDLVPATDYLDGHAVNLHDMLAFSPGVFAQGRYGEEARLSIRGSGIGRGFHLRGVTLLIDGAPVNTADGSGDFQEIDPLMLSHLEVYRGANGLRFGASSLGGAINAVTPSARTLGHGFEARVEGGSFGTWRGHAKAGHVGERGDLLIAVTGSGTDGYRQQSGGFKVRLNANYGYRLSDAAETRFYLTLNHLDQEVPGTLTLADVKANPRSAPLNSRLNDHVRNIRSARALNRTVISLGGATALEFGGFLNVKSLYHPIFQVIDYETVDWGGFTRLTGGAGSFAWTLGAQAQFGTVDARQYVNMGGRRGDLRAKADLTANSIAAYGEGRLAIAEGLTAVGGIQFTSGRRKADDLLNPARGDSRTYDEWSPKLGLLYEPAEALQFYANVSRAAEVPTFSELVQGTVQQFVPLDVQRSWTAEVGSRGSAGPVSWDVSAYRAWVRGELLAYTVNPDVPASTFNARKTLHQGVEALLELRPAEGLRFRQIYNYSDFRFRNDSQYGNNRLPVVPRHQIRSELRLDAGGFSVTPSVEWIPQGACADYANTTRAGGYAVANLGATARLNERASVFLDARNLFDRKGVADISAATLVTPASAVYSPLDGRAVYAGLRLAI</sequence>
<dbReference type="CDD" id="cd01347">
    <property type="entry name" value="ligand_gated_channel"/>
    <property type="match status" value="1"/>
</dbReference>
<dbReference type="Gene3D" id="2.170.130.10">
    <property type="entry name" value="TonB-dependent receptor, plug domain"/>
    <property type="match status" value="1"/>
</dbReference>
<dbReference type="Proteomes" id="UP000182063">
    <property type="component" value="Chromosome"/>
</dbReference>
<dbReference type="PANTHER" id="PTHR30069:SF28">
    <property type="entry name" value="TONB-DEPENDENT RECEPTOR YNCD-RELATED"/>
    <property type="match status" value="1"/>
</dbReference>
<comment type="subcellular location">
    <subcellularLocation>
        <location evidence="1 8">Cell outer membrane</location>
        <topology evidence="1 8">Multi-pass membrane protein</topology>
    </subcellularLocation>
</comment>
<dbReference type="OrthoDB" id="9760620at2"/>
<reference evidence="14" key="1">
    <citation type="submission" date="2016-11" db="EMBL/GenBank/DDBJ databases">
        <title>Complete Genome Sequence of alachlor-degrading Sphingomonas sp. strain JJ-A5.</title>
        <authorList>
            <person name="Lee H."/>
            <person name="Ka J.-O."/>
        </authorList>
    </citation>
    <scope>NUCLEOTIDE SEQUENCE [LARGE SCALE GENOMIC DNA]</scope>
    <source>
        <strain evidence="14">JJ-A5</strain>
    </source>
</reference>
<dbReference type="RefSeq" id="WP_072598450.1">
    <property type="nucleotide sequence ID" value="NZ_CP018221.1"/>
</dbReference>
<keyword evidence="6 8" id="KW-0472">Membrane</keyword>
<keyword evidence="14" id="KW-1185">Reference proteome</keyword>
<evidence type="ECO:0000256" key="4">
    <source>
        <dbReference type="ARBA" id="ARBA00022692"/>
    </source>
</evidence>
<dbReference type="InterPro" id="IPR039426">
    <property type="entry name" value="TonB-dep_rcpt-like"/>
</dbReference>
<dbReference type="GO" id="GO:0015344">
    <property type="term" value="F:siderophore uptake transmembrane transporter activity"/>
    <property type="evidence" value="ECO:0007669"/>
    <property type="project" value="TreeGrafter"/>
</dbReference>
<evidence type="ECO:0000259" key="11">
    <source>
        <dbReference type="Pfam" id="PF00593"/>
    </source>
</evidence>
<name>A0A1L3ZYU4_9SPHN</name>
<keyword evidence="5 9" id="KW-0798">TonB box</keyword>
<dbReference type="InterPro" id="IPR036942">
    <property type="entry name" value="Beta-barrel_TonB_sf"/>
</dbReference>
<evidence type="ECO:0000256" key="9">
    <source>
        <dbReference type="RuleBase" id="RU003357"/>
    </source>
</evidence>